<accession>A0A9P1IDG9</accession>
<dbReference type="EMBL" id="CANHGI010000002">
    <property type="protein sequence ID" value="CAI5443086.1"/>
    <property type="molecule type" value="Genomic_DNA"/>
</dbReference>
<name>A0A9P1IDG9_9PELO</name>
<evidence type="ECO:0000313" key="5">
    <source>
        <dbReference type="EMBL" id="CAI5443086.1"/>
    </source>
</evidence>
<dbReference type="InterPro" id="IPR001534">
    <property type="entry name" value="Transthyretin-like"/>
</dbReference>
<dbReference type="InterPro" id="IPR038479">
    <property type="entry name" value="Transthyretin-like_sf"/>
</dbReference>
<comment type="caution">
    <text evidence="5">The sequence shown here is derived from an EMBL/GenBank/DDBJ whole genome shotgun (WGS) entry which is preliminary data.</text>
</comment>
<evidence type="ECO:0000256" key="3">
    <source>
        <dbReference type="ARBA" id="ARBA00022525"/>
    </source>
</evidence>
<evidence type="ECO:0000256" key="2">
    <source>
        <dbReference type="ARBA" id="ARBA00010112"/>
    </source>
</evidence>
<protein>
    <recommendedName>
        <fullName evidence="7">Transthyretin-like family protein</fullName>
    </recommendedName>
</protein>
<comment type="similarity">
    <text evidence="2">Belongs to the nematode transthyretin-like family.</text>
</comment>
<reference evidence="5" key="1">
    <citation type="submission" date="2022-11" db="EMBL/GenBank/DDBJ databases">
        <authorList>
            <person name="Kikuchi T."/>
        </authorList>
    </citation>
    <scope>NUCLEOTIDE SEQUENCE</scope>
    <source>
        <strain evidence="5">PS1010</strain>
    </source>
</reference>
<dbReference type="Proteomes" id="UP001152747">
    <property type="component" value="Unassembled WGS sequence"/>
</dbReference>
<proteinExistence type="inferred from homology"/>
<organism evidence="5 6">
    <name type="scientific">Caenorhabditis angaria</name>
    <dbReference type="NCBI Taxonomy" id="860376"/>
    <lineage>
        <taxon>Eukaryota</taxon>
        <taxon>Metazoa</taxon>
        <taxon>Ecdysozoa</taxon>
        <taxon>Nematoda</taxon>
        <taxon>Chromadorea</taxon>
        <taxon>Rhabditida</taxon>
        <taxon>Rhabditina</taxon>
        <taxon>Rhabditomorpha</taxon>
        <taxon>Rhabditoidea</taxon>
        <taxon>Rhabditidae</taxon>
        <taxon>Peloderinae</taxon>
        <taxon>Caenorhabditis</taxon>
    </lineage>
</organism>
<evidence type="ECO:0008006" key="7">
    <source>
        <dbReference type="Google" id="ProtNLM"/>
    </source>
</evidence>
<dbReference type="PANTHER" id="PTHR21700:SF5">
    <property type="entry name" value="TRANSTHYRETIN-RELATED FAMILY DOMAIN"/>
    <property type="match status" value="1"/>
</dbReference>
<keyword evidence="6" id="KW-1185">Reference proteome</keyword>
<evidence type="ECO:0000313" key="6">
    <source>
        <dbReference type="Proteomes" id="UP001152747"/>
    </source>
</evidence>
<dbReference type="GO" id="GO:0009986">
    <property type="term" value="C:cell surface"/>
    <property type="evidence" value="ECO:0007669"/>
    <property type="project" value="InterPro"/>
</dbReference>
<evidence type="ECO:0000256" key="4">
    <source>
        <dbReference type="ARBA" id="ARBA00022729"/>
    </source>
</evidence>
<dbReference type="AlphaFoldDB" id="A0A9P1IDG9"/>
<keyword evidence="3" id="KW-0964">Secreted</keyword>
<dbReference type="GO" id="GO:0005576">
    <property type="term" value="C:extracellular region"/>
    <property type="evidence" value="ECO:0007669"/>
    <property type="project" value="UniProtKB-SubCell"/>
</dbReference>
<comment type="subcellular location">
    <subcellularLocation>
        <location evidence="1">Secreted</location>
    </subcellularLocation>
</comment>
<gene>
    <name evidence="5" type="ORF">CAMP_LOCUS5723</name>
</gene>
<dbReference type="Gene3D" id="2.60.40.3330">
    <property type="match status" value="1"/>
</dbReference>
<keyword evidence="4" id="KW-0732">Signal</keyword>
<dbReference type="PANTHER" id="PTHR21700">
    <property type="entry name" value="TRANSTHYRETIN-LIKE FAMILY PROTEIN-RELATED"/>
    <property type="match status" value="1"/>
</dbReference>
<evidence type="ECO:0000256" key="1">
    <source>
        <dbReference type="ARBA" id="ARBA00004613"/>
    </source>
</evidence>
<dbReference type="Pfam" id="PF01060">
    <property type="entry name" value="TTR-52"/>
    <property type="match status" value="1"/>
</dbReference>
<sequence length="167" mass="19407">MWHYSVFYSLVVFFAKDDENVVENASIYGKITCDGKPVEGVRITMLDDNAWIFDHILDVFETNKLGKYRLHGTPHDQNLDLLLIIEHSCHQNKNIKTGQIVDSYSEFRIPREVLEEKNFDLKFNVELGRNQKICNSVPGLFLWKTAANIRTKIAENAEDLKIWMSET</sequence>